<dbReference type="InterPro" id="IPR003439">
    <property type="entry name" value="ABC_transporter-like_ATP-bd"/>
</dbReference>
<dbReference type="Gene3D" id="3.40.50.300">
    <property type="entry name" value="P-loop containing nucleotide triphosphate hydrolases"/>
    <property type="match status" value="2"/>
</dbReference>
<dbReference type="PROSITE" id="PS00211">
    <property type="entry name" value="ABC_TRANSPORTER_1"/>
    <property type="match status" value="1"/>
</dbReference>
<dbReference type="Pfam" id="PF00005">
    <property type="entry name" value="ABC_tran"/>
    <property type="match status" value="2"/>
</dbReference>
<reference evidence="11" key="1">
    <citation type="submission" date="2021-02" db="EMBL/GenBank/DDBJ databases">
        <authorList>
            <person name="Nowell W R."/>
        </authorList>
    </citation>
    <scope>NUCLEOTIDE SEQUENCE</scope>
</reference>
<evidence type="ECO:0000313" key="12">
    <source>
        <dbReference type="Proteomes" id="UP000663828"/>
    </source>
</evidence>
<evidence type="ECO:0000256" key="8">
    <source>
        <dbReference type="ARBA" id="ARBA00023136"/>
    </source>
</evidence>
<sequence>MLKYDVNPRRHGTLIKILSDFRALFTRTFLLTIRKPGQTIAEILLAYTFMGFLLGMRYILDRRYYGPYRVARFRPYDNFAIRNTDKYILYYPENACTTNIVTGLLNNLTSTLPNFTNTIQPVSDPTLATVPNSTIQSLIAYIEFTNLGSCTGPSTVPDEVKYTLRMLESSPYYYSPQDVKISENDYMWKRSPQDFCQATGNTVNYFYRFLGIQYVVDMAIIKYVTNTTENFTSSLYLNHFGCPAYYMDQLHSFYGFFIPIFFSFIFVVTFIMNVGYVVEERENKTKEYLRIYGLRTWINNLVWVTRSMSIYLILTSVVTALSMTVLPSANSRPGRVSKALFNYTHWTVIWIILFVYSIQVSAFSVLFGQFFKRPLLAKLIGFVVWVITFIDFYPGVSAVTRYILCIFPNTSLMFCLEIVLQYERNGAKVTTLSQFYSNIFPYPLYIGVCLLVMLLYSVVYLLLAIYVERVNPGEFGVSQSWNYLFKQSYWNSKATSTVEPLSNHAQFLNGDVVAEKNCWIEMNSAKKMKNPSLTVSHLTKKYGKFCAVSDLSLKFYNGEVCSLLGHNGAGKTTTTFILVGMLEATSGEVIIEGLDTRQHIQDVRKILGFCPQYDILYNELSVKEHLELVGKMRHMTPSVMKEAIDAILQLIGLVNDQYTFSKNLSGGMKRRLSIGISLMGDPKVLILDEPTSGIDPYNRRLIWTIIRKMKEAGKCIILTTHFLEEADVLSDRIAIMTSGRLQANGTPDFLKSQTEFEYRLFIDKQETSTNERVRKFIERYIPQLVVERESSAEMVFGIRRTESKQIGQLIHALEAERMNIGVESYGLSMTTIEEVFLRLIQETEGQETGIKDPKSSKVELADRVFRTEHQRHTGIKRFWLRILALLIKRWHVLRRQYVFIFGFFVFPIVIEILAVSIFPSPKAIQASLLQNGYVKDAQITLLPSIYNPQTIVTYANNNGNNVQTRLTNYLQSTGATIEEISTDTVLTYVRDQYLLTIDAFVNKYQIGFAAYNNLTSAAPSLTINSYFSTVNYHTMPVCQSVGSTNIFQFYANSSAKRIITTNKPILVASSGATTLERFFDLIHCFDTLPLSLFNFINSISAAIFISILIVPLIQERISRSKDLQLLTNLRKRSYWFSNTIFDMGLCFVLCATLTIIIKIGAAGNPDPESEVHIYTKSSQTLYFFVMFLMYSLASLPMIYVYSFSPKSELIGFINFFVINVVACLLDMVLTFMALFSQSQSSSSGRLTRLASLMNSIRWLITALFPTVSLKRALFDIRLKSNQECISAINSIMMTGYSYTERWTSLREPGLGTLILIFCIQMIFWWTILTFIENRTNLKIGCRRCCGCDNEREHFENENNGDGIQAMAPVLWNDSHLDEDVRNERQAVLQNSLSSSSSSSVIFVRDLVQRFKKRNNTTLSSRIYTAVDHLNFRVTKRSCFGLLGANGAGKTTTFRMLINDLKPTSGDIIINGKNINKIERDLEIGFCPQFDWLVHNLTVVETLTLFARLKGMKWSDISQISSDMIDLFGLEIYRDRRVQKLSGGNKRKVSAALAFMANPALVFLDEPTTGLDAAAKRKLWNVIRSARDIGLTIILTSHSMEECEALCSSKFEMRKLYLTLYDVLSEIGIMKLGQFVCLGNLQRLKNRFGNGYAVQVKLPLQDVAQFKEELVLTLPGVEIDEQHNGVLYCTVPFASINRLQNPSGAPSYNLAHVFDLFNKKKEEKLIESFSITQTTLEQIFVHLAGEDHTVDTDDIFLDVLTFIESQRNVKLGCCRDSYVEQIAKVNESDNENNAFILASNQDKICNQTSLVALASWNGTVCD</sequence>
<dbReference type="Pfam" id="PF23321">
    <property type="entry name" value="R1_ABCA1"/>
    <property type="match status" value="1"/>
</dbReference>
<proteinExistence type="inferred from homology"/>
<evidence type="ECO:0000256" key="4">
    <source>
        <dbReference type="ARBA" id="ARBA00022692"/>
    </source>
</evidence>
<dbReference type="CDD" id="cd03263">
    <property type="entry name" value="ABC_subfamily_A"/>
    <property type="match status" value="2"/>
</dbReference>
<dbReference type="FunFam" id="3.40.50.300:FF:001253">
    <property type="entry name" value="ATP-binding cassette protein subfamily A, member 10"/>
    <property type="match status" value="1"/>
</dbReference>
<dbReference type="InterPro" id="IPR013525">
    <property type="entry name" value="ABC2_TM"/>
</dbReference>
<name>A0A815CK26_ADIRI</name>
<feature type="transmembrane region" description="Helical" evidence="9">
    <location>
        <begin position="1213"/>
        <end position="1235"/>
    </location>
</feature>
<dbReference type="PANTHER" id="PTHR19229">
    <property type="entry name" value="ATP-BINDING CASSETTE TRANSPORTER SUBFAMILY A ABCA"/>
    <property type="match status" value="1"/>
</dbReference>
<keyword evidence="8 9" id="KW-0472">Membrane</keyword>
<dbReference type="Pfam" id="PF12698">
    <property type="entry name" value="ABC2_membrane_3"/>
    <property type="match status" value="2"/>
</dbReference>
<comment type="subcellular location">
    <subcellularLocation>
        <location evidence="1">Membrane</location>
        <topology evidence="1">Multi-pass membrane protein</topology>
    </subcellularLocation>
</comment>
<feature type="transmembrane region" description="Helical" evidence="9">
    <location>
        <begin position="347"/>
        <end position="369"/>
    </location>
</feature>
<keyword evidence="4 9" id="KW-0812">Transmembrane</keyword>
<gene>
    <name evidence="11" type="ORF">XAT740_LOCUS28197</name>
</gene>
<keyword evidence="3" id="KW-0813">Transport</keyword>
<dbReference type="InterPro" id="IPR027417">
    <property type="entry name" value="P-loop_NTPase"/>
</dbReference>
<dbReference type="PROSITE" id="PS50893">
    <property type="entry name" value="ABC_TRANSPORTER_2"/>
    <property type="match status" value="2"/>
</dbReference>
<dbReference type="SMART" id="SM00382">
    <property type="entry name" value="AAA"/>
    <property type="match status" value="2"/>
</dbReference>
<evidence type="ECO:0000256" key="3">
    <source>
        <dbReference type="ARBA" id="ARBA00022448"/>
    </source>
</evidence>
<feature type="transmembrane region" description="Helical" evidence="9">
    <location>
        <begin position="253"/>
        <end position="278"/>
    </location>
</feature>
<dbReference type="GO" id="GO:0016887">
    <property type="term" value="F:ATP hydrolysis activity"/>
    <property type="evidence" value="ECO:0007669"/>
    <property type="project" value="InterPro"/>
</dbReference>
<feature type="domain" description="ABC transporter" evidence="10">
    <location>
        <begin position="1401"/>
        <end position="1656"/>
    </location>
</feature>
<keyword evidence="12" id="KW-1185">Reference proteome</keyword>
<feature type="transmembrane region" description="Helical" evidence="9">
    <location>
        <begin position="1255"/>
        <end position="1273"/>
    </location>
</feature>
<evidence type="ECO:0000313" key="11">
    <source>
        <dbReference type="EMBL" id="CAF1288339.1"/>
    </source>
</evidence>
<protein>
    <recommendedName>
        <fullName evidence="10">ABC transporter domain-containing protein</fullName>
    </recommendedName>
</protein>
<organism evidence="11 12">
    <name type="scientific">Adineta ricciae</name>
    <name type="common">Rotifer</name>
    <dbReference type="NCBI Taxonomy" id="249248"/>
    <lineage>
        <taxon>Eukaryota</taxon>
        <taxon>Metazoa</taxon>
        <taxon>Spiralia</taxon>
        <taxon>Gnathifera</taxon>
        <taxon>Rotifera</taxon>
        <taxon>Eurotatoria</taxon>
        <taxon>Bdelloidea</taxon>
        <taxon>Adinetida</taxon>
        <taxon>Adinetidae</taxon>
        <taxon>Adineta</taxon>
    </lineage>
</organism>
<feature type="transmembrane region" description="Helical" evidence="9">
    <location>
        <begin position="442"/>
        <end position="467"/>
    </location>
</feature>
<keyword evidence="5" id="KW-0547">Nucleotide-binding</keyword>
<keyword evidence="6" id="KW-0067">ATP-binding</keyword>
<dbReference type="GO" id="GO:0005319">
    <property type="term" value="F:lipid transporter activity"/>
    <property type="evidence" value="ECO:0007669"/>
    <property type="project" value="TreeGrafter"/>
</dbReference>
<dbReference type="GO" id="GO:0140359">
    <property type="term" value="F:ABC-type transporter activity"/>
    <property type="evidence" value="ECO:0007669"/>
    <property type="project" value="InterPro"/>
</dbReference>
<comment type="similarity">
    <text evidence="2">Belongs to the ABC transporter superfamily. ABCA family.</text>
</comment>
<accession>A0A815CK26</accession>
<evidence type="ECO:0000256" key="5">
    <source>
        <dbReference type="ARBA" id="ARBA00022741"/>
    </source>
</evidence>
<evidence type="ECO:0000256" key="7">
    <source>
        <dbReference type="ARBA" id="ARBA00022989"/>
    </source>
</evidence>
<feature type="transmembrane region" description="Helical" evidence="9">
    <location>
        <begin position="897"/>
        <end position="918"/>
    </location>
</feature>
<comment type="caution">
    <text evidence="11">The sequence shown here is derived from an EMBL/GenBank/DDBJ whole genome shotgun (WGS) entry which is preliminary data.</text>
</comment>
<dbReference type="EMBL" id="CAJNOR010002396">
    <property type="protein sequence ID" value="CAF1288339.1"/>
    <property type="molecule type" value="Genomic_DNA"/>
</dbReference>
<dbReference type="InterPro" id="IPR003593">
    <property type="entry name" value="AAA+_ATPase"/>
</dbReference>
<dbReference type="SUPFAM" id="SSF52540">
    <property type="entry name" value="P-loop containing nucleoside triphosphate hydrolases"/>
    <property type="match status" value="2"/>
</dbReference>
<dbReference type="GO" id="GO:0005524">
    <property type="term" value="F:ATP binding"/>
    <property type="evidence" value="ECO:0007669"/>
    <property type="project" value="UniProtKB-KW"/>
</dbReference>
<feature type="transmembrane region" description="Helical" evidence="9">
    <location>
        <begin position="308"/>
        <end position="326"/>
    </location>
</feature>
<dbReference type="PANTHER" id="PTHR19229:SF250">
    <property type="entry name" value="ABC TRANSPORTER DOMAIN-CONTAINING PROTEIN-RELATED"/>
    <property type="match status" value="1"/>
</dbReference>
<feature type="domain" description="ABC transporter" evidence="10">
    <location>
        <begin position="533"/>
        <end position="763"/>
    </location>
</feature>
<feature type="transmembrane region" description="Helical" evidence="9">
    <location>
        <begin position="1310"/>
        <end position="1331"/>
    </location>
</feature>
<evidence type="ECO:0000256" key="6">
    <source>
        <dbReference type="ARBA" id="ARBA00022840"/>
    </source>
</evidence>
<dbReference type="InterPro" id="IPR017871">
    <property type="entry name" value="ABC_transporter-like_CS"/>
</dbReference>
<feature type="transmembrane region" description="Helical" evidence="9">
    <location>
        <begin position="375"/>
        <end position="393"/>
    </location>
</feature>
<evidence type="ECO:0000259" key="10">
    <source>
        <dbReference type="PROSITE" id="PS50893"/>
    </source>
</evidence>
<dbReference type="GO" id="GO:0016020">
    <property type="term" value="C:membrane"/>
    <property type="evidence" value="ECO:0007669"/>
    <property type="project" value="UniProtKB-SubCell"/>
</dbReference>
<feature type="transmembrane region" description="Helical" evidence="9">
    <location>
        <begin position="1134"/>
        <end position="1161"/>
    </location>
</feature>
<evidence type="ECO:0000256" key="1">
    <source>
        <dbReference type="ARBA" id="ARBA00004141"/>
    </source>
</evidence>
<evidence type="ECO:0000256" key="9">
    <source>
        <dbReference type="SAM" id="Phobius"/>
    </source>
</evidence>
<feature type="transmembrane region" description="Helical" evidence="9">
    <location>
        <begin position="1092"/>
        <end position="1113"/>
    </location>
</feature>
<dbReference type="FunFam" id="3.40.50.300:FF:000335">
    <property type="entry name" value="ATP binding cassette subfamily A member 5"/>
    <property type="match status" value="1"/>
</dbReference>
<keyword evidence="7 9" id="KW-1133">Transmembrane helix</keyword>
<feature type="transmembrane region" description="Helical" evidence="9">
    <location>
        <begin position="40"/>
        <end position="60"/>
    </location>
</feature>
<dbReference type="InterPro" id="IPR056264">
    <property type="entry name" value="R2_ABCA1-4-like"/>
</dbReference>
<feature type="transmembrane region" description="Helical" evidence="9">
    <location>
        <begin position="1181"/>
        <end position="1201"/>
    </location>
</feature>
<dbReference type="InterPro" id="IPR026082">
    <property type="entry name" value="ABCA"/>
</dbReference>
<evidence type="ECO:0000256" key="2">
    <source>
        <dbReference type="ARBA" id="ARBA00008869"/>
    </source>
</evidence>
<dbReference type="Proteomes" id="UP000663828">
    <property type="component" value="Unassembled WGS sequence"/>
</dbReference>